<feature type="compositionally biased region" description="Basic and acidic residues" evidence="1">
    <location>
        <begin position="71"/>
        <end position="91"/>
    </location>
</feature>
<dbReference type="EMBL" id="UYYG01001159">
    <property type="protein sequence ID" value="VDN57319.1"/>
    <property type="molecule type" value="Genomic_DNA"/>
</dbReference>
<accession>A0A0N4U7Z2</accession>
<organism evidence="3 5">
    <name type="scientific">Dracunculus medinensis</name>
    <name type="common">Guinea worm</name>
    <dbReference type="NCBI Taxonomy" id="318479"/>
    <lineage>
        <taxon>Eukaryota</taxon>
        <taxon>Metazoa</taxon>
        <taxon>Ecdysozoa</taxon>
        <taxon>Nematoda</taxon>
        <taxon>Chromadorea</taxon>
        <taxon>Rhabditida</taxon>
        <taxon>Spirurina</taxon>
        <taxon>Dracunculoidea</taxon>
        <taxon>Dracunculidae</taxon>
        <taxon>Dracunculus</taxon>
    </lineage>
</organism>
<dbReference type="STRING" id="318479.A0A0N4U7Z2"/>
<evidence type="ECO:0000256" key="1">
    <source>
        <dbReference type="SAM" id="MobiDB-lite"/>
    </source>
</evidence>
<proteinExistence type="predicted"/>
<dbReference type="OrthoDB" id="5843584at2759"/>
<name>A0A0N4U7Z2_DRAME</name>
<dbReference type="AlphaFoldDB" id="A0A0N4U7Z2"/>
<reference evidence="5" key="1">
    <citation type="submission" date="2017-02" db="UniProtKB">
        <authorList>
            <consortium name="WormBaseParasite"/>
        </authorList>
    </citation>
    <scope>IDENTIFICATION</scope>
</reference>
<feature type="region of interest" description="Disordered" evidence="1">
    <location>
        <begin position="1"/>
        <end position="109"/>
    </location>
</feature>
<keyword evidence="4" id="KW-1185">Reference proteome</keyword>
<feature type="compositionally biased region" description="Acidic residues" evidence="1">
    <location>
        <begin position="92"/>
        <end position="101"/>
    </location>
</feature>
<evidence type="ECO:0000313" key="5">
    <source>
        <dbReference type="WBParaSite" id="DME_0000313301-mRNA-1"/>
    </source>
</evidence>
<gene>
    <name evidence="2" type="ORF">DME_LOCUS7292</name>
</gene>
<dbReference type="Proteomes" id="UP000274756">
    <property type="component" value="Unassembled WGS sequence"/>
</dbReference>
<dbReference type="WBParaSite" id="DME_0000313301-mRNA-1">
    <property type="protein sequence ID" value="DME_0000313301-mRNA-1"/>
    <property type="gene ID" value="DME_0000313301"/>
</dbReference>
<evidence type="ECO:0000313" key="3">
    <source>
        <dbReference type="Proteomes" id="UP000038040"/>
    </source>
</evidence>
<sequence>MYGNRVRISDAIKTSSKENSDSEDSTSSSSGKTVELNKENRHESIGSEHTENEEEKSSSYGSTETEDSEEERSKVVQDLLKSDESDKSMKESDEENSEESDKDSNGEDDKFIIEMVEKLISKRDKKNNAARIQWLRFKREQKEIEEREKQFKAYWERRHREDKDLWRDKDFANAVDKMSRAGYKGEHGNFEVPQEIIRELDALYMQITFLGKSRIECQKEFIQLTNKTITKYGWNPPEGWR</sequence>
<feature type="compositionally biased region" description="Basic and acidic residues" evidence="1">
    <location>
        <begin position="35"/>
        <end position="50"/>
    </location>
</feature>
<evidence type="ECO:0000313" key="2">
    <source>
        <dbReference type="EMBL" id="VDN57319.1"/>
    </source>
</evidence>
<reference evidence="2 4" key="2">
    <citation type="submission" date="2018-11" db="EMBL/GenBank/DDBJ databases">
        <authorList>
            <consortium name="Pathogen Informatics"/>
        </authorList>
    </citation>
    <scope>NUCLEOTIDE SEQUENCE [LARGE SCALE GENOMIC DNA]</scope>
</reference>
<evidence type="ECO:0000313" key="4">
    <source>
        <dbReference type="Proteomes" id="UP000274756"/>
    </source>
</evidence>
<dbReference type="Proteomes" id="UP000038040">
    <property type="component" value="Unplaced"/>
</dbReference>
<protein>
    <submittedName>
        <fullName evidence="5">HA domain-containing protein</fullName>
    </submittedName>
</protein>
<feature type="compositionally biased region" description="Basic and acidic residues" evidence="1">
    <location>
        <begin position="7"/>
        <end position="20"/>
    </location>
</feature>